<evidence type="ECO:0000256" key="9">
    <source>
        <dbReference type="PIRSR" id="PIRSR611150-2"/>
    </source>
</evidence>
<dbReference type="InterPro" id="IPR029058">
    <property type="entry name" value="AB_hydrolase_fold"/>
</dbReference>
<evidence type="ECO:0000256" key="8">
    <source>
        <dbReference type="PIRSR" id="PIRSR611150-1"/>
    </source>
</evidence>
<dbReference type="EMBL" id="CVQH01008890">
    <property type="protein sequence ID" value="CRK17790.1"/>
    <property type="molecule type" value="Genomic_DNA"/>
</dbReference>
<keyword evidence="6 9" id="KW-1015">Disulfide bond</keyword>
<feature type="active site" evidence="8">
    <location>
        <position position="287"/>
    </location>
</feature>
<evidence type="ECO:0000313" key="10">
    <source>
        <dbReference type="EMBL" id="CRK17790.1"/>
    </source>
</evidence>
<comment type="similarity">
    <text evidence="1">Belongs to the cutinase family.</text>
</comment>
<evidence type="ECO:0000256" key="2">
    <source>
        <dbReference type="ARBA" id="ARBA00013095"/>
    </source>
</evidence>
<feature type="disulfide bond" evidence="9">
    <location>
        <begin position="283"/>
        <end position="290"/>
    </location>
</feature>
<dbReference type="PANTHER" id="PTHR48250:SF1">
    <property type="entry name" value="CUTINASE"/>
    <property type="match status" value="1"/>
</dbReference>
<keyword evidence="5" id="KW-0378">Hydrolase</keyword>
<gene>
    <name evidence="10" type="ORF">BN1708_003067</name>
</gene>
<proteinExistence type="inferred from homology"/>
<organism evidence="10 11">
    <name type="scientific">Verticillium longisporum</name>
    <name type="common">Verticillium dahliae var. longisporum</name>
    <dbReference type="NCBI Taxonomy" id="100787"/>
    <lineage>
        <taxon>Eukaryota</taxon>
        <taxon>Fungi</taxon>
        <taxon>Dikarya</taxon>
        <taxon>Ascomycota</taxon>
        <taxon>Pezizomycotina</taxon>
        <taxon>Sordariomycetes</taxon>
        <taxon>Hypocreomycetidae</taxon>
        <taxon>Glomerellales</taxon>
        <taxon>Plectosphaerellaceae</taxon>
        <taxon>Verticillium</taxon>
    </lineage>
</organism>
<evidence type="ECO:0000256" key="4">
    <source>
        <dbReference type="ARBA" id="ARBA00022729"/>
    </source>
</evidence>
<dbReference type="GO" id="GO:0050525">
    <property type="term" value="F:cutinase activity"/>
    <property type="evidence" value="ECO:0007669"/>
    <property type="project" value="UniProtKB-EC"/>
</dbReference>
<evidence type="ECO:0000313" key="11">
    <source>
        <dbReference type="Proteomes" id="UP000044602"/>
    </source>
</evidence>
<dbReference type="InterPro" id="IPR000675">
    <property type="entry name" value="Cutinase/axe"/>
</dbReference>
<dbReference type="Pfam" id="PF01083">
    <property type="entry name" value="Cutinase"/>
    <property type="match status" value="1"/>
</dbReference>
<accession>A0A0G4L7Z3</accession>
<feature type="active site" description="Nucleophile" evidence="8">
    <location>
        <position position="236"/>
    </location>
</feature>
<keyword evidence="4" id="KW-0732">Signal</keyword>
<keyword evidence="3" id="KW-0719">Serine esterase</keyword>
<dbReference type="Gene3D" id="3.40.50.1820">
    <property type="entry name" value="alpha/beta hydrolase"/>
    <property type="match status" value="1"/>
</dbReference>
<dbReference type="Proteomes" id="UP000044602">
    <property type="component" value="Unassembled WGS sequence"/>
</dbReference>
<evidence type="ECO:0000256" key="5">
    <source>
        <dbReference type="ARBA" id="ARBA00022801"/>
    </source>
</evidence>
<feature type="active site" description="Proton donor/acceptor" evidence="8">
    <location>
        <position position="299"/>
    </location>
</feature>
<evidence type="ECO:0000256" key="7">
    <source>
        <dbReference type="ARBA" id="ARBA00034045"/>
    </source>
</evidence>
<dbReference type="STRING" id="100787.A0A0G4L7Z3"/>
<dbReference type="AlphaFoldDB" id="A0A0G4L7Z3"/>
<evidence type="ECO:0000256" key="3">
    <source>
        <dbReference type="ARBA" id="ARBA00022487"/>
    </source>
</evidence>
<dbReference type="SUPFAM" id="SSF53474">
    <property type="entry name" value="alpha/beta-Hydrolases"/>
    <property type="match status" value="1"/>
</dbReference>
<dbReference type="PANTHER" id="PTHR48250">
    <property type="entry name" value="CUTINASE 2-RELATED"/>
    <property type="match status" value="1"/>
</dbReference>
<comment type="catalytic activity">
    <reaction evidence="7">
        <text>cutin + H2O = cutin monomers.</text>
        <dbReference type="EC" id="3.1.1.74"/>
    </reaction>
</comment>
<dbReference type="InterPro" id="IPR011150">
    <property type="entry name" value="Cutinase_monf"/>
</dbReference>
<dbReference type="GO" id="GO:0016052">
    <property type="term" value="P:carbohydrate catabolic process"/>
    <property type="evidence" value="ECO:0007669"/>
    <property type="project" value="TreeGrafter"/>
</dbReference>
<evidence type="ECO:0000256" key="1">
    <source>
        <dbReference type="ARBA" id="ARBA00007534"/>
    </source>
</evidence>
<feature type="disulfide bond" evidence="9">
    <location>
        <begin position="151"/>
        <end position="225"/>
    </location>
</feature>
<keyword evidence="11" id="KW-1185">Reference proteome</keyword>
<sequence length="320" mass="32970">MGTRRRPLIAELLTRLRFSLSIDRPNAILAMFHTSPIRSIRHVAIALGVLASQLVTLTHGLPSPAANAMTADEWLKLTDSSALAPRQDIAPGLGQFPAGPLNQFLRIISSLPTGERALDAVAKILTPLQQGLATAAGIDTTREDLAQNAPCAVVTVVFARGTTEPGSVGLIAGPPFFDALRDQLGAETLAVQGVAYPATFAGFNRNGTDGVPSMTAFVDQAATQCPDTKIVMAGYSQGALVVRSTAAALPAGTMAKVSSVVTFGDPRNPAPIAGADGKTLILCQPNDAVCSGGFITVAHLTYGANATAAAAFVVHKAHSA</sequence>
<evidence type="ECO:0000256" key="6">
    <source>
        <dbReference type="ARBA" id="ARBA00023157"/>
    </source>
</evidence>
<reference evidence="10 11" key="1">
    <citation type="submission" date="2015-05" db="EMBL/GenBank/DDBJ databases">
        <authorList>
            <person name="Wang D.B."/>
            <person name="Wang M."/>
        </authorList>
    </citation>
    <scope>NUCLEOTIDE SEQUENCE [LARGE SCALE GENOMIC DNA]</scope>
    <source>
        <strain evidence="10">VL1</strain>
    </source>
</reference>
<dbReference type="SMART" id="SM01110">
    <property type="entry name" value="Cutinase"/>
    <property type="match status" value="1"/>
</dbReference>
<dbReference type="PRINTS" id="PR00129">
    <property type="entry name" value="CUTINASE"/>
</dbReference>
<dbReference type="EC" id="3.1.1.74" evidence="2"/>
<name>A0A0G4L7Z3_VERLO</name>
<protein>
    <recommendedName>
        <fullName evidence="2">cutinase</fullName>
        <ecNumber evidence="2">3.1.1.74</ecNumber>
    </recommendedName>
</protein>
<dbReference type="GO" id="GO:0005576">
    <property type="term" value="C:extracellular region"/>
    <property type="evidence" value="ECO:0007669"/>
    <property type="project" value="InterPro"/>
</dbReference>